<keyword evidence="3 6" id="KW-0812">Transmembrane</keyword>
<keyword evidence="4 6" id="KW-1133">Transmembrane helix</keyword>
<comment type="caution">
    <text evidence="7">The sequence shown here is derived from an EMBL/GenBank/DDBJ whole genome shotgun (WGS) entry which is preliminary data.</text>
</comment>
<evidence type="ECO:0000256" key="6">
    <source>
        <dbReference type="SAM" id="Phobius"/>
    </source>
</evidence>
<feature type="transmembrane region" description="Helical" evidence="6">
    <location>
        <begin position="296"/>
        <end position="320"/>
    </location>
</feature>
<keyword evidence="8" id="KW-1185">Reference proteome</keyword>
<sequence length="421" mass="46681">MIEKFFMPSNHNMKKTYIWTVLAGSVYAGSSFLMSMFTSKYIGVAQAGILALALTIGNQLVTIGLYNIRTFQVSDVTEKYTFSDYCVLRVLTVSAMLLVGVIWVLKDSHQGVKLAAIGFAILFRAIEAVSDLLEGRYQQKGRYDVACKGVFVKVLSYLAAFLVTLFLTKNIAAALGALAVTYLIMLCVIDSRLIGRFGGISFQTTWMRQKGLLLEGLPLFVNAFLNAYIINASKYALDKYYDSETLGIFNVLYMMAFVVNMFASFVLKPIISVLAEKYVKRDISGFVKLVLRQVAVILTVTLVCIGGAWLLGVPVLGFLFGVDLTHYKGALCVVLISGGFTALYQLLQYGIIIMRHQYSTFVCCGLTVVLTYVLTPILTKRYAVMGASASYTISIGFMSAMFLGFFVYHLQRDKKKIEDRG</sequence>
<dbReference type="PANTHER" id="PTHR30250">
    <property type="entry name" value="PST FAMILY PREDICTED COLANIC ACID TRANSPORTER"/>
    <property type="match status" value="1"/>
</dbReference>
<evidence type="ECO:0000313" key="8">
    <source>
        <dbReference type="Proteomes" id="UP000822142"/>
    </source>
</evidence>
<evidence type="ECO:0000256" key="4">
    <source>
        <dbReference type="ARBA" id="ARBA00022989"/>
    </source>
</evidence>
<feature type="transmembrane region" description="Helical" evidence="6">
    <location>
        <begin position="44"/>
        <end position="66"/>
    </location>
</feature>
<dbReference type="InterPro" id="IPR050833">
    <property type="entry name" value="Poly_Biosynth_Transport"/>
</dbReference>
<evidence type="ECO:0000256" key="1">
    <source>
        <dbReference type="ARBA" id="ARBA00004651"/>
    </source>
</evidence>
<accession>A0ABX2I813</accession>
<evidence type="ECO:0000256" key="3">
    <source>
        <dbReference type="ARBA" id="ARBA00022692"/>
    </source>
</evidence>
<dbReference type="RefSeq" id="WP_173747935.1">
    <property type="nucleotide sequence ID" value="NZ_JAAITA010000002.1"/>
</dbReference>
<feature type="transmembrane region" description="Helical" evidence="6">
    <location>
        <begin position="358"/>
        <end position="379"/>
    </location>
</feature>
<evidence type="ECO:0000256" key="2">
    <source>
        <dbReference type="ARBA" id="ARBA00022475"/>
    </source>
</evidence>
<feature type="transmembrane region" description="Helical" evidence="6">
    <location>
        <begin position="391"/>
        <end position="410"/>
    </location>
</feature>
<feature type="transmembrane region" description="Helical" evidence="6">
    <location>
        <begin position="145"/>
        <end position="165"/>
    </location>
</feature>
<feature type="transmembrane region" description="Helical" evidence="6">
    <location>
        <begin position="171"/>
        <end position="191"/>
    </location>
</feature>
<feature type="transmembrane region" description="Helical" evidence="6">
    <location>
        <begin position="212"/>
        <end position="231"/>
    </location>
</feature>
<comment type="subcellular location">
    <subcellularLocation>
        <location evidence="1">Cell membrane</location>
        <topology evidence="1">Multi-pass membrane protein</topology>
    </subcellularLocation>
</comment>
<protein>
    <submittedName>
        <fullName evidence="7">Lipopolysaccharide biosynthesis protein</fullName>
    </submittedName>
</protein>
<evidence type="ECO:0000256" key="5">
    <source>
        <dbReference type="ARBA" id="ARBA00023136"/>
    </source>
</evidence>
<evidence type="ECO:0000313" key="7">
    <source>
        <dbReference type="EMBL" id="NSJ85205.1"/>
    </source>
</evidence>
<feature type="transmembrane region" description="Helical" evidence="6">
    <location>
        <begin position="86"/>
        <end position="105"/>
    </location>
</feature>
<name>A0ABX2I813_BLAHA</name>
<feature type="transmembrane region" description="Helical" evidence="6">
    <location>
        <begin position="326"/>
        <end position="346"/>
    </location>
</feature>
<dbReference type="PANTHER" id="PTHR30250:SF11">
    <property type="entry name" value="O-ANTIGEN TRANSPORTER-RELATED"/>
    <property type="match status" value="1"/>
</dbReference>
<keyword evidence="5 6" id="KW-0472">Membrane</keyword>
<gene>
    <name evidence="7" type="ORF">G5A70_03155</name>
</gene>
<feature type="transmembrane region" description="Helical" evidence="6">
    <location>
        <begin position="111"/>
        <end position="133"/>
    </location>
</feature>
<keyword evidence="2" id="KW-1003">Cell membrane</keyword>
<feature type="transmembrane region" description="Helical" evidence="6">
    <location>
        <begin position="251"/>
        <end position="275"/>
    </location>
</feature>
<dbReference type="EMBL" id="JAAITA010000002">
    <property type="protein sequence ID" value="NSJ85205.1"/>
    <property type="molecule type" value="Genomic_DNA"/>
</dbReference>
<proteinExistence type="predicted"/>
<reference evidence="7 8" key="1">
    <citation type="journal article" date="2020" name="Cell Host Microbe">
        <title>Functional and Genomic Variation between Human-Derived Isolates of Lachnospiraceae Reveals Inter- and Intra-Species Diversity.</title>
        <authorList>
            <person name="Sorbara M.T."/>
            <person name="Littmann E.R."/>
            <person name="Fontana E."/>
            <person name="Moody T.U."/>
            <person name="Kohout C.E."/>
            <person name="Gjonbalaj M."/>
            <person name="Eaton V."/>
            <person name="Seok R."/>
            <person name="Leiner I.M."/>
            <person name="Pamer E.G."/>
        </authorList>
    </citation>
    <scope>NUCLEOTIDE SEQUENCE [LARGE SCALE GENOMIC DNA]</scope>
    <source>
        <strain evidence="7 8">MSK.15.26</strain>
    </source>
</reference>
<organism evidence="7 8">
    <name type="scientific">Blautia hansenii</name>
    <name type="common">Ruminococcus hansenii</name>
    <dbReference type="NCBI Taxonomy" id="1322"/>
    <lineage>
        <taxon>Bacteria</taxon>
        <taxon>Bacillati</taxon>
        <taxon>Bacillota</taxon>
        <taxon>Clostridia</taxon>
        <taxon>Lachnospirales</taxon>
        <taxon>Lachnospiraceae</taxon>
        <taxon>Blautia</taxon>
    </lineage>
</organism>
<dbReference type="Proteomes" id="UP000822142">
    <property type="component" value="Unassembled WGS sequence"/>
</dbReference>